<evidence type="ECO:0000256" key="2">
    <source>
        <dbReference type="ARBA" id="ARBA00023125"/>
    </source>
</evidence>
<dbReference type="PROSITE" id="PS50043">
    <property type="entry name" value="HTH_LUXR_2"/>
    <property type="match status" value="1"/>
</dbReference>
<protein>
    <recommendedName>
        <fullName evidence="4">HTH luxR-type domain-containing protein</fullName>
    </recommendedName>
</protein>
<keyword evidence="3" id="KW-0804">Transcription</keyword>
<keyword evidence="2" id="KW-0238">DNA-binding</keyword>
<proteinExistence type="predicted"/>
<comment type="caution">
    <text evidence="5">The sequence shown here is derived from an EMBL/GenBank/DDBJ whole genome shotgun (WGS) entry which is preliminary data.</text>
</comment>
<dbReference type="InterPro" id="IPR016032">
    <property type="entry name" value="Sig_transdc_resp-reg_C-effctor"/>
</dbReference>
<keyword evidence="1" id="KW-0805">Transcription regulation</keyword>
<dbReference type="Proteomes" id="UP000763557">
    <property type="component" value="Unassembled WGS sequence"/>
</dbReference>
<evidence type="ECO:0000259" key="4">
    <source>
        <dbReference type="PROSITE" id="PS50043"/>
    </source>
</evidence>
<evidence type="ECO:0000313" key="6">
    <source>
        <dbReference type="Proteomes" id="UP000763557"/>
    </source>
</evidence>
<evidence type="ECO:0000256" key="1">
    <source>
        <dbReference type="ARBA" id="ARBA00023015"/>
    </source>
</evidence>
<dbReference type="Gene3D" id="3.40.50.2300">
    <property type="match status" value="1"/>
</dbReference>
<dbReference type="InterPro" id="IPR000792">
    <property type="entry name" value="Tscrpt_reg_LuxR_C"/>
</dbReference>
<name>A0ABX2FDS3_9PSEU</name>
<dbReference type="EMBL" id="JAAATY010000028">
    <property type="protein sequence ID" value="NRN69518.1"/>
    <property type="molecule type" value="Genomic_DNA"/>
</dbReference>
<gene>
    <name evidence="5" type="ORF">GC106_67750</name>
</gene>
<dbReference type="PRINTS" id="PR00038">
    <property type="entry name" value="HTHLUXR"/>
</dbReference>
<dbReference type="PANTHER" id="PTHR44688">
    <property type="entry name" value="DNA-BINDING TRANSCRIPTIONAL ACTIVATOR DEVR_DOSR"/>
    <property type="match status" value="1"/>
</dbReference>
<dbReference type="SMART" id="SM00421">
    <property type="entry name" value="HTH_LUXR"/>
    <property type="match status" value="1"/>
</dbReference>
<dbReference type="Pfam" id="PF00196">
    <property type="entry name" value="GerE"/>
    <property type="match status" value="1"/>
</dbReference>
<dbReference type="SUPFAM" id="SSF46894">
    <property type="entry name" value="C-terminal effector domain of the bipartite response regulators"/>
    <property type="match status" value="1"/>
</dbReference>
<feature type="domain" description="HTH luxR-type" evidence="4">
    <location>
        <begin position="142"/>
        <end position="207"/>
    </location>
</feature>
<evidence type="ECO:0000313" key="5">
    <source>
        <dbReference type="EMBL" id="NRN69518.1"/>
    </source>
</evidence>
<reference evidence="5 6" key="1">
    <citation type="submission" date="2020-01" db="EMBL/GenBank/DDBJ databases">
        <title>Kibdelosporangium persica a novel Actinomycetes from a hot desert in Iran.</title>
        <authorList>
            <person name="Safaei N."/>
            <person name="Zaburannyi N."/>
            <person name="Mueller R."/>
            <person name="Wink J."/>
        </authorList>
    </citation>
    <scope>NUCLEOTIDE SEQUENCE [LARGE SCALE GENOMIC DNA]</scope>
    <source>
        <strain evidence="5 6">4NS15</strain>
    </source>
</reference>
<sequence length="215" mass="22973">MISAAVPGGQPSPTIRVTVIARPTVVRAGLAQLLDQAPDIQVVELLSRARARFSDTALPSDVTVVDVGRRSDDHVLRGISALADRFDLLVVSESLHAADARALRSAGAAAHLTWSAPEDAFPSAVRDVARGEHRAAGRTTGRLEPLRPLSDREREVLGYLASGHTHAQTATRMGVSKGTVETYVARIRTKLGVANKAELALAALDHAEEFVRRAR</sequence>
<accession>A0ABX2FDS3</accession>
<dbReference type="PANTHER" id="PTHR44688:SF16">
    <property type="entry name" value="DNA-BINDING TRANSCRIPTIONAL ACTIVATOR DEVR_DOSR"/>
    <property type="match status" value="1"/>
</dbReference>
<dbReference type="RefSeq" id="WP_173139807.1">
    <property type="nucleotide sequence ID" value="NZ_CBCSGW010000012.1"/>
</dbReference>
<organism evidence="5 6">
    <name type="scientific">Kibdelosporangium persicum</name>
    <dbReference type="NCBI Taxonomy" id="2698649"/>
    <lineage>
        <taxon>Bacteria</taxon>
        <taxon>Bacillati</taxon>
        <taxon>Actinomycetota</taxon>
        <taxon>Actinomycetes</taxon>
        <taxon>Pseudonocardiales</taxon>
        <taxon>Pseudonocardiaceae</taxon>
        <taxon>Kibdelosporangium</taxon>
    </lineage>
</organism>
<evidence type="ECO:0000256" key="3">
    <source>
        <dbReference type="ARBA" id="ARBA00023163"/>
    </source>
</evidence>
<dbReference type="CDD" id="cd06170">
    <property type="entry name" value="LuxR_C_like"/>
    <property type="match status" value="1"/>
</dbReference>
<keyword evidence="6" id="KW-1185">Reference proteome</keyword>